<feature type="compositionally biased region" description="Basic and acidic residues" evidence="1">
    <location>
        <begin position="647"/>
        <end position="658"/>
    </location>
</feature>
<protein>
    <submittedName>
        <fullName evidence="4">Uncharacterized protein LOC106178356</fullName>
    </submittedName>
</protein>
<feature type="region of interest" description="Disordered" evidence="1">
    <location>
        <begin position="210"/>
        <end position="276"/>
    </location>
</feature>
<dbReference type="KEGG" id="lak:106178356"/>
<dbReference type="InterPro" id="IPR035437">
    <property type="entry name" value="SNase_OB-fold_sf"/>
</dbReference>
<feature type="region of interest" description="Disordered" evidence="1">
    <location>
        <begin position="920"/>
        <end position="947"/>
    </location>
</feature>
<feature type="region of interest" description="Disordered" evidence="1">
    <location>
        <begin position="965"/>
        <end position="1067"/>
    </location>
</feature>
<evidence type="ECO:0000313" key="4">
    <source>
        <dbReference type="RefSeq" id="XP_013416953.1"/>
    </source>
</evidence>
<keyword evidence="3" id="KW-1185">Reference proteome</keyword>
<accession>A0A1S3K2T9</accession>
<feature type="region of interest" description="Disordered" evidence="1">
    <location>
        <begin position="1318"/>
        <end position="1344"/>
    </location>
</feature>
<dbReference type="Gene3D" id="2.30.30.140">
    <property type="match status" value="2"/>
</dbReference>
<sequence>MSRKNKMWEDGKKKVMERLGEIEDLQKNLVNCIENLTGPVCRNGRALLEVQDKSQFLQKYASVMQKMEKCRNALFLASMTLDEQEENPESVYQNPAFETEISSSKGACHDQHLEGAAILNSSQPLQTSAVTYSTPPGLVPLDSASTYSAPPGLVPLDSAVTYSAPTVLSQIVSEQNTNSVTSATSGKEESFVANISASFIPPTNSDGLLGLKAPSEASDTSRTSLSNITKNTKEGSQRKKAAGKTLKKKRSKSKKDVVGDTDSRSTSTGAGSSATSKLAKPLGQCIIPTMSFVEGCSLDVIITEVTSPWFFWAQPALSEAEELETRMWVFYEKGHEEYKLQSLPTMGSFVSAKYNHNNSWYRAKVMEVWDARPEDGCSQGEVDVVYVDYGNRERLPLDRVRHLAPDFAQLPTQAFYCALSQVAPPDGSGVWSSEYNLIFLRLVENRILHASISKEPDCPLLFLELHFPGQPLPVTAATGGMVSGPITSIMESVGDLMRKYNAAKMMSNAEIASYIFPKSPLHSPAEEGAPSQLSVLVPPEGSNLQFCADDTQEKPDGMVSLAEIVVPNAVTSGAGSKELNQVGGAELGRKCGEFSSDSKGDRKVMSEKSDRNTESASGDRNTESAGGDGNTEVAGDDKITEPASGDRNTEPACDDRNTEPPSGDRNTGPTSGDRNIESAAGNRNTKSGDRNTESESSEANTARKADTNTRTSTSDLGLVVDKKPIAVQVETETDKVENGANEIPSTEPSGQTKVQPIGEKIVQPQLEYNDDDLANEIADLSFDEILDKEIEASRNANANAADLELGQITNASQESNPNLQEDRFVMTPRKDQEREFSDVPDSSVKSVGAEKIITPQQRLKSLGFPERLPKSCEFQQEFQSWLSENDTEDDSSKLGTATGGLGEDCEVEHFSEPANKKIAEGSVMAEKADGQKKKTARSPLTVITPNKDTSKVADDLSLLLKDLSSKEKNSASSNLSKTETSYDSLPNQGESRSQTTPVKQSCSTQMEPQTPPQDRTGTFGQHSAAAVPMTLAQSCSRTPSGPGSSTPRATTPTFLKSPKSNKGVLPDQQLDIPEDGCLQMMMSHIESPNHFYVHLVTPRSVMLDQMMDELNDHFSKINLPVLMKFFEGDEPAKHDICCALYRNDKKFYRVEVLGMRYETSSDTEESQSTTASSTDDTPKCCAVKVLYIDYGNSEWTPREYIYPLPPKFFGIPPLAWRCNLADISPVENRDDQQEITQDGWGYETVKEFEKMTGYNDVLLGYIVEPFPTSSKQSLHLILLNSSGPSDVWVNGELVRRGLAKSEVFGKEQAQKAEDLLMESEQSVNPGENNNALAPLEKRSESPTAELQNWDPMVEDHLSNRNTYAIDPDDPGVATTGHGKSVHVHV</sequence>
<dbReference type="SMART" id="SM00333">
    <property type="entry name" value="TUDOR"/>
    <property type="match status" value="2"/>
</dbReference>
<dbReference type="GeneID" id="106178356"/>
<name>A0A1S3K2T9_LINAN</name>
<evidence type="ECO:0000313" key="3">
    <source>
        <dbReference type="Proteomes" id="UP000085678"/>
    </source>
</evidence>
<dbReference type="PANTHER" id="PTHR22948">
    <property type="entry name" value="TUDOR DOMAIN CONTAINING PROTEIN"/>
    <property type="match status" value="1"/>
</dbReference>
<dbReference type="PANTHER" id="PTHR22948:SF29">
    <property type="entry name" value="FI02030P-RELATED"/>
    <property type="match status" value="1"/>
</dbReference>
<dbReference type="SUPFAM" id="SSF63748">
    <property type="entry name" value="Tudor/PWWP/MBT"/>
    <property type="match status" value="2"/>
</dbReference>
<feature type="compositionally biased region" description="Low complexity" evidence="1">
    <location>
        <begin position="1036"/>
        <end position="1053"/>
    </location>
</feature>
<feature type="domain" description="Tudor" evidence="2">
    <location>
        <begin position="1130"/>
        <end position="1211"/>
    </location>
</feature>
<feature type="compositionally biased region" description="Polar residues" evidence="1">
    <location>
        <begin position="664"/>
        <end position="673"/>
    </location>
</feature>
<feature type="compositionally biased region" description="Low complexity" evidence="1">
    <location>
        <begin position="264"/>
        <end position="276"/>
    </location>
</feature>
<dbReference type="InterPro" id="IPR002999">
    <property type="entry name" value="Tudor"/>
</dbReference>
<dbReference type="FunFam" id="2.30.30.140:FF:000018">
    <property type="entry name" value="Serine/threonine-protein kinase 31"/>
    <property type="match status" value="1"/>
</dbReference>
<evidence type="ECO:0000259" key="2">
    <source>
        <dbReference type="PROSITE" id="PS50304"/>
    </source>
</evidence>
<dbReference type="Gene3D" id="2.40.50.90">
    <property type="match status" value="2"/>
</dbReference>
<feature type="compositionally biased region" description="Basic residues" evidence="1">
    <location>
        <begin position="238"/>
        <end position="253"/>
    </location>
</feature>
<dbReference type="RefSeq" id="XP_013416953.1">
    <property type="nucleotide sequence ID" value="XM_013561499.1"/>
</dbReference>
<gene>
    <name evidence="4" type="primary">LOC106178356</name>
</gene>
<proteinExistence type="predicted"/>
<feature type="region of interest" description="Disordered" evidence="1">
    <location>
        <begin position="588"/>
        <end position="717"/>
    </location>
</feature>
<feature type="domain" description="Tudor" evidence="2">
    <location>
        <begin position="343"/>
        <end position="410"/>
    </location>
</feature>
<organism evidence="3 4">
    <name type="scientific">Lingula anatina</name>
    <name type="common">Brachiopod</name>
    <name type="synonym">Lingula unguis</name>
    <dbReference type="NCBI Taxonomy" id="7574"/>
    <lineage>
        <taxon>Eukaryota</taxon>
        <taxon>Metazoa</taxon>
        <taxon>Spiralia</taxon>
        <taxon>Lophotrochozoa</taxon>
        <taxon>Brachiopoda</taxon>
        <taxon>Linguliformea</taxon>
        <taxon>Lingulata</taxon>
        <taxon>Lingulida</taxon>
        <taxon>Linguloidea</taxon>
        <taxon>Lingulidae</taxon>
        <taxon>Lingula</taxon>
    </lineage>
</organism>
<evidence type="ECO:0000256" key="1">
    <source>
        <dbReference type="SAM" id="MobiDB-lite"/>
    </source>
</evidence>
<dbReference type="Proteomes" id="UP000085678">
    <property type="component" value="Unplaced"/>
</dbReference>
<feature type="compositionally biased region" description="Polar residues" evidence="1">
    <location>
        <begin position="970"/>
        <end position="1021"/>
    </location>
</feature>
<dbReference type="Pfam" id="PF00567">
    <property type="entry name" value="TUDOR"/>
    <property type="match status" value="3"/>
</dbReference>
<dbReference type="OrthoDB" id="6162850at2759"/>
<dbReference type="InParanoid" id="A0A1S3K2T9"/>
<dbReference type="InterPro" id="IPR050621">
    <property type="entry name" value="Tudor_domain_containing"/>
</dbReference>
<feature type="compositionally biased region" description="Basic and acidic residues" evidence="1">
    <location>
        <begin position="254"/>
        <end position="263"/>
    </location>
</feature>
<dbReference type="PROSITE" id="PS50304">
    <property type="entry name" value="TUDOR"/>
    <property type="match status" value="2"/>
</dbReference>
<feature type="compositionally biased region" description="Polar residues" evidence="1">
    <location>
        <begin position="217"/>
        <end position="230"/>
    </location>
</feature>
<feature type="region of interest" description="Disordered" evidence="1">
    <location>
        <begin position="1365"/>
        <end position="1385"/>
    </location>
</feature>
<feature type="compositionally biased region" description="Basic and acidic residues" evidence="1">
    <location>
        <begin position="588"/>
        <end position="613"/>
    </location>
</feature>
<feature type="compositionally biased region" description="Polar residues" evidence="1">
    <location>
        <begin position="1319"/>
        <end position="1331"/>
    </location>
</feature>
<feature type="region of interest" description="Disordered" evidence="1">
    <location>
        <begin position="730"/>
        <end position="755"/>
    </location>
</feature>
<feature type="compositionally biased region" description="Polar residues" evidence="1">
    <location>
        <begin position="743"/>
        <end position="754"/>
    </location>
</feature>
<reference evidence="4" key="1">
    <citation type="submission" date="2025-08" db="UniProtKB">
        <authorList>
            <consortium name="RefSeq"/>
        </authorList>
    </citation>
    <scope>IDENTIFICATION</scope>
    <source>
        <tissue evidence="4">Gonads</tissue>
    </source>
</reference>